<dbReference type="Pfam" id="PF14525">
    <property type="entry name" value="AraC_binding_2"/>
    <property type="match status" value="1"/>
</dbReference>
<dbReference type="InterPro" id="IPR009057">
    <property type="entry name" value="Homeodomain-like_sf"/>
</dbReference>
<dbReference type="SMART" id="SM00342">
    <property type="entry name" value="HTH_ARAC"/>
    <property type="match status" value="1"/>
</dbReference>
<name>A0A2S6NAH8_RHOGL</name>
<proteinExistence type="predicted"/>
<organism evidence="5 6">
    <name type="scientific">Rhodopila globiformis</name>
    <name type="common">Rhodopseudomonas globiformis</name>
    <dbReference type="NCBI Taxonomy" id="1071"/>
    <lineage>
        <taxon>Bacteria</taxon>
        <taxon>Pseudomonadati</taxon>
        <taxon>Pseudomonadota</taxon>
        <taxon>Alphaproteobacteria</taxon>
        <taxon>Acetobacterales</taxon>
        <taxon>Acetobacteraceae</taxon>
        <taxon>Rhodopila</taxon>
    </lineage>
</organism>
<dbReference type="Pfam" id="PF12833">
    <property type="entry name" value="HTH_18"/>
    <property type="match status" value="1"/>
</dbReference>
<keyword evidence="1" id="KW-0805">Transcription regulation</keyword>
<dbReference type="Proteomes" id="UP000239724">
    <property type="component" value="Unassembled WGS sequence"/>
</dbReference>
<dbReference type="PROSITE" id="PS01124">
    <property type="entry name" value="HTH_ARAC_FAMILY_2"/>
    <property type="match status" value="1"/>
</dbReference>
<reference evidence="5 6" key="1">
    <citation type="journal article" date="2018" name="Arch. Microbiol.">
        <title>New insights into the metabolic potential of the phototrophic purple bacterium Rhodopila globiformis DSM 161(T) from its draft genome sequence and evidence for a vanadium-dependent nitrogenase.</title>
        <authorList>
            <person name="Imhoff J.F."/>
            <person name="Rahn T."/>
            <person name="Kunzel S."/>
            <person name="Neulinger S.C."/>
        </authorList>
    </citation>
    <scope>NUCLEOTIDE SEQUENCE [LARGE SCALE GENOMIC DNA]</scope>
    <source>
        <strain evidence="5 6">DSM 161</strain>
    </source>
</reference>
<feature type="domain" description="HTH araC/xylS-type" evidence="4">
    <location>
        <begin position="211"/>
        <end position="312"/>
    </location>
</feature>
<dbReference type="Gene3D" id="1.10.10.60">
    <property type="entry name" value="Homeodomain-like"/>
    <property type="match status" value="1"/>
</dbReference>
<dbReference type="EMBL" id="NHRY01000187">
    <property type="protein sequence ID" value="PPQ31623.1"/>
    <property type="molecule type" value="Genomic_DNA"/>
</dbReference>
<evidence type="ECO:0000256" key="1">
    <source>
        <dbReference type="ARBA" id="ARBA00023015"/>
    </source>
</evidence>
<dbReference type="SUPFAM" id="SSF46689">
    <property type="entry name" value="Homeodomain-like"/>
    <property type="match status" value="1"/>
</dbReference>
<dbReference type="InterPro" id="IPR018060">
    <property type="entry name" value="HTH_AraC"/>
</dbReference>
<evidence type="ECO:0000313" key="6">
    <source>
        <dbReference type="Proteomes" id="UP000239724"/>
    </source>
</evidence>
<dbReference type="GO" id="GO:0043565">
    <property type="term" value="F:sequence-specific DNA binding"/>
    <property type="evidence" value="ECO:0007669"/>
    <property type="project" value="InterPro"/>
</dbReference>
<keyword evidence="6" id="KW-1185">Reference proteome</keyword>
<dbReference type="PRINTS" id="PR00032">
    <property type="entry name" value="HTHARAC"/>
</dbReference>
<evidence type="ECO:0000256" key="2">
    <source>
        <dbReference type="ARBA" id="ARBA00023125"/>
    </source>
</evidence>
<dbReference type="PANTHER" id="PTHR46796:SF6">
    <property type="entry name" value="ARAC SUBFAMILY"/>
    <property type="match status" value="1"/>
</dbReference>
<gene>
    <name evidence="5" type="ORF">CCS01_17090</name>
</gene>
<keyword evidence="3" id="KW-0804">Transcription</keyword>
<sequence>MEVVVKTIFSTAEVHPRDRFDFWYEVACKNIIRHKSTPDDRYAFHAELQSAALAEVDLCLFENAPMSVSHAPWEDDRLIVGQQLAGTFALEQNSREVLLRPGDVTLVDPRLPWSGKFFPGSKFLLLKIPRRALEARVGKTSEMLVRAIRPEAAENRLTSAFLALLPTCAGELGPVAEELVKDQALDLIAVSLAKTMESMPHVSSARALAAMNVRAAVESRLADPALDPDTVAAAAGISIRYANAALAQEGTSIGRLIQERRLARCRRALEDPLQAHRTVSEIAYGWGFSDMTHFGRRFRAAFGLLPSDYRRACRASQDDLHPQTAMARA</sequence>
<keyword evidence="2" id="KW-0238">DNA-binding</keyword>
<dbReference type="GO" id="GO:0003700">
    <property type="term" value="F:DNA-binding transcription factor activity"/>
    <property type="evidence" value="ECO:0007669"/>
    <property type="project" value="InterPro"/>
</dbReference>
<evidence type="ECO:0000259" key="4">
    <source>
        <dbReference type="PROSITE" id="PS01124"/>
    </source>
</evidence>
<protein>
    <recommendedName>
        <fullName evidence="4">HTH araC/xylS-type domain-containing protein</fullName>
    </recommendedName>
</protein>
<evidence type="ECO:0000313" key="5">
    <source>
        <dbReference type="EMBL" id="PPQ31623.1"/>
    </source>
</evidence>
<dbReference type="InterPro" id="IPR035418">
    <property type="entry name" value="AraC-bd_2"/>
</dbReference>
<evidence type="ECO:0000256" key="3">
    <source>
        <dbReference type="ARBA" id="ARBA00023163"/>
    </source>
</evidence>
<dbReference type="PANTHER" id="PTHR46796">
    <property type="entry name" value="HTH-TYPE TRANSCRIPTIONAL ACTIVATOR RHAS-RELATED"/>
    <property type="match status" value="1"/>
</dbReference>
<dbReference type="InterPro" id="IPR050204">
    <property type="entry name" value="AraC_XylS_family_regulators"/>
</dbReference>
<accession>A0A2S6NAH8</accession>
<comment type="caution">
    <text evidence="5">The sequence shown here is derived from an EMBL/GenBank/DDBJ whole genome shotgun (WGS) entry which is preliminary data.</text>
</comment>
<dbReference type="InterPro" id="IPR020449">
    <property type="entry name" value="Tscrpt_reg_AraC-type_HTH"/>
</dbReference>
<dbReference type="AlphaFoldDB" id="A0A2S6NAH8"/>